<dbReference type="Proteomes" id="UP000218543">
    <property type="component" value="Unassembled WGS sequence"/>
</dbReference>
<protein>
    <submittedName>
        <fullName evidence="1">Uncharacterized protein</fullName>
    </submittedName>
</protein>
<proteinExistence type="predicted"/>
<accession>A0A2A2CFN8</accession>
<name>A0A2A2CFN8_ECOLX</name>
<evidence type="ECO:0000313" key="2">
    <source>
        <dbReference type="Proteomes" id="UP000218543"/>
    </source>
</evidence>
<dbReference type="EMBL" id="MRVZ01000013">
    <property type="protein sequence ID" value="PAU25509.1"/>
    <property type="molecule type" value="Genomic_DNA"/>
</dbReference>
<evidence type="ECO:0000313" key="1">
    <source>
        <dbReference type="EMBL" id="PAU25509.1"/>
    </source>
</evidence>
<sequence length="59" mass="6827">MARVNLLTFRFLKVAAHGVLSSKMEKFNGQSSRYNQIIQLRKKTRVASQRANTTAWLFI</sequence>
<dbReference type="AlphaFoldDB" id="A0A2A2CFN8"/>
<comment type="caution">
    <text evidence="1">The sequence shown here is derived from an EMBL/GenBank/DDBJ whole genome shotgun (WGS) entry which is preliminary data.</text>
</comment>
<organism evidence="1 2">
    <name type="scientific">Escherichia coli</name>
    <dbReference type="NCBI Taxonomy" id="562"/>
    <lineage>
        <taxon>Bacteria</taxon>
        <taxon>Pseudomonadati</taxon>
        <taxon>Pseudomonadota</taxon>
        <taxon>Gammaproteobacteria</taxon>
        <taxon>Enterobacterales</taxon>
        <taxon>Enterobacteriaceae</taxon>
        <taxon>Escherichia</taxon>
    </lineage>
</organism>
<gene>
    <name evidence="1" type="ORF">BTQ06_05150</name>
</gene>
<reference evidence="1 2" key="1">
    <citation type="submission" date="2016-12" db="EMBL/GenBank/DDBJ databases">
        <title>Real-Time Genomic Investigation Underlying the Public Health Response to a Shiga Toxin-Producing Escherichia Coli O26:H11 Outbreak in a Nursery.</title>
        <authorList>
            <person name="Ferdous M."/>
            <person name="Moran-Gilad J."/>
            <person name="Rossen J.W."/>
            <person name="Gdalevich M."/>
        </authorList>
    </citation>
    <scope>NUCLEOTIDE SEQUENCE [LARGE SCALE GENOMIC DNA]</scope>
    <source>
        <strain evidence="1 2">STEC 514-2</strain>
    </source>
</reference>